<dbReference type="OrthoDB" id="9798859at2"/>
<dbReference type="Proteomes" id="UP000425916">
    <property type="component" value="Chromosome"/>
</dbReference>
<feature type="transmembrane region" description="Helical" evidence="7">
    <location>
        <begin position="134"/>
        <end position="156"/>
    </location>
</feature>
<comment type="subcellular location">
    <subcellularLocation>
        <location evidence="1">Cell membrane</location>
        <topology evidence="1">Multi-pass membrane protein</topology>
    </subcellularLocation>
</comment>
<evidence type="ECO:0000259" key="9">
    <source>
        <dbReference type="Pfam" id="PF20501"/>
    </source>
</evidence>
<feature type="transmembrane region" description="Helical" evidence="7">
    <location>
        <begin position="162"/>
        <end position="181"/>
    </location>
</feature>
<dbReference type="Pfam" id="PF04039">
    <property type="entry name" value="MnhB"/>
    <property type="match status" value="1"/>
</dbReference>
<dbReference type="AlphaFoldDB" id="A0A6I5ZMC3"/>
<proteinExistence type="inferred from homology"/>
<feature type="transmembrane region" description="Helical" evidence="7">
    <location>
        <begin position="85"/>
        <end position="102"/>
    </location>
</feature>
<evidence type="ECO:0000313" key="11">
    <source>
        <dbReference type="Proteomes" id="UP000425916"/>
    </source>
</evidence>
<evidence type="ECO:0000256" key="6">
    <source>
        <dbReference type="ARBA" id="ARBA00023136"/>
    </source>
</evidence>
<dbReference type="Pfam" id="PF20501">
    <property type="entry name" value="MbhE"/>
    <property type="match status" value="1"/>
</dbReference>
<feature type="domain" description="Na+/H+ antiporter MnhB subunit-related protein" evidence="8">
    <location>
        <begin position="131"/>
        <end position="254"/>
    </location>
</feature>
<protein>
    <submittedName>
        <fullName evidence="10">Domain related to MnhB subunit of Na+/H+ antiporter</fullName>
    </submittedName>
</protein>
<comment type="similarity">
    <text evidence="2">Belongs to the CPA3 antiporters (TC 2.A.63) subunit B family.</text>
</comment>
<gene>
    <name evidence="10" type="ORF">MGLY_03470</name>
</gene>
<sequence>MNRQERAGDFLGRWLMLALVVALTIFLVAAALQAFPPFGDFPQRQWLGFHTESIGTDFNVRAASESGNRNIVAAVMWDYRGFDTLGEATVLFTAVCAAAALFRNREGVKSSRKQAGNLVGDSKMGHGMTVIVKVVARILCPIALLFGVYVVAHGHLTPGGGFAGGVIVASAVIMLILAYGIDGLRSRITSHRLEAMDAFGSFLLVVVGIASLLAGVGFMTNIFPKGGFGTLFSGGAVPLYNLGTGLHVAAGLLTVVLAFILAGGDQAYRSTRQKPVAPEAGRGSEC</sequence>
<dbReference type="InterPro" id="IPR007182">
    <property type="entry name" value="MnhB"/>
</dbReference>
<dbReference type="PANTHER" id="PTHR33932:SF4">
    <property type="entry name" value="NA(+)_H(+) ANTIPORTER SUBUNIT B"/>
    <property type="match status" value="1"/>
</dbReference>
<evidence type="ECO:0000256" key="1">
    <source>
        <dbReference type="ARBA" id="ARBA00004651"/>
    </source>
</evidence>
<feature type="domain" description="MrpA C-terminal/MbhE" evidence="9">
    <location>
        <begin position="51"/>
        <end position="104"/>
    </location>
</feature>
<dbReference type="NCBIfam" id="NF006248">
    <property type="entry name" value="PRK08386.1"/>
    <property type="match status" value="1"/>
</dbReference>
<dbReference type="InterPro" id="IPR046806">
    <property type="entry name" value="MrpA_C/MbhE"/>
</dbReference>
<evidence type="ECO:0000256" key="2">
    <source>
        <dbReference type="ARBA" id="ARBA00009425"/>
    </source>
</evidence>
<dbReference type="PANTHER" id="PTHR33932">
    <property type="entry name" value="NA(+)/H(+) ANTIPORTER SUBUNIT B"/>
    <property type="match status" value="1"/>
</dbReference>
<dbReference type="InterPro" id="IPR050622">
    <property type="entry name" value="CPA3_antiporter_subunitB"/>
</dbReference>
<evidence type="ECO:0000256" key="4">
    <source>
        <dbReference type="ARBA" id="ARBA00022692"/>
    </source>
</evidence>
<evidence type="ECO:0000256" key="3">
    <source>
        <dbReference type="ARBA" id="ARBA00022475"/>
    </source>
</evidence>
<dbReference type="EMBL" id="CP046244">
    <property type="protein sequence ID" value="QGP91023.1"/>
    <property type="molecule type" value="Genomic_DNA"/>
</dbReference>
<keyword evidence="11" id="KW-1185">Reference proteome</keyword>
<keyword evidence="4 7" id="KW-0812">Transmembrane</keyword>
<dbReference type="GO" id="GO:0005886">
    <property type="term" value="C:plasma membrane"/>
    <property type="evidence" value="ECO:0007669"/>
    <property type="project" value="UniProtKB-SubCell"/>
</dbReference>
<evidence type="ECO:0000259" key="8">
    <source>
        <dbReference type="Pfam" id="PF04039"/>
    </source>
</evidence>
<keyword evidence="3" id="KW-1003">Cell membrane</keyword>
<keyword evidence="6 7" id="KW-0472">Membrane</keyword>
<reference evidence="10 11" key="1">
    <citation type="submission" date="2019-11" db="EMBL/GenBank/DDBJ databases">
        <title>Genome sequence of Moorella glycerini DSM11254.</title>
        <authorList>
            <person name="Poehlein A."/>
            <person name="Boeer T."/>
            <person name="Daniel R."/>
        </authorList>
    </citation>
    <scope>NUCLEOTIDE SEQUENCE [LARGE SCALE GENOMIC DNA]</scope>
    <source>
        <strain evidence="10 11">DSM 11254</strain>
    </source>
</reference>
<organism evidence="10 11">
    <name type="scientific">Neomoorella glycerini</name>
    <dbReference type="NCBI Taxonomy" id="55779"/>
    <lineage>
        <taxon>Bacteria</taxon>
        <taxon>Bacillati</taxon>
        <taxon>Bacillota</taxon>
        <taxon>Clostridia</taxon>
        <taxon>Neomoorellales</taxon>
        <taxon>Neomoorellaceae</taxon>
        <taxon>Neomoorella</taxon>
    </lineage>
</organism>
<accession>A0A6I5ZMC3</accession>
<name>A0A6I5ZMC3_9FIRM</name>
<keyword evidence="5 7" id="KW-1133">Transmembrane helix</keyword>
<feature type="transmembrane region" description="Helical" evidence="7">
    <location>
        <begin position="244"/>
        <end position="264"/>
    </location>
</feature>
<feature type="transmembrane region" description="Helical" evidence="7">
    <location>
        <begin position="12"/>
        <end position="35"/>
    </location>
</feature>
<evidence type="ECO:0000256" key="5">
    <source>
        <dbReference type="ARBA" id="ARBA00022989"/>
    </source>
</evidence>
<evidence type="ECO:0000256" key="7">
    <source>
        <dbReference type="SAM" id="Phobius"/>
    </source>
</evidence>
<evidence type="ECO:0000313" key="10">
    <source>
        <dbReference type="EMBL" id="QGP91023.1"/>
    </source>
</evidence>
<feature type="transmembrane region" description="Helical" evidence="7">
    <location>
        <begin position="202"/>
        <end position="224"/>
    </location>
</feature>